<comment type="caution">
    <text evidence="3">The sequence shown here is derived from an EMBL/GenBank/DDBJ whole genome shotgun (WGS) entry which is preliminary data.</text>
</comment>
<feature type="compositionally biased region" description="Basic and acidic residues" evidence="1">
    <location>
        <begin position="185"/>
        <end position="206"/>
    </location>
</feature>
<organism evidence="3 4">
    <name type="scientific">Dreissena polymorpha</name>
    <name type="common">Zebra mussel</name>
    <name type="synonym">Mytilus polymorpha</name>
    <dbReference type="NCBI Taxonomy" id="45954"/>
    <lineage>
        <taxon>Eukaryota</taxon>
        <taxon>Metazoa</taxon>
        <taxon>Spiralia</taxon>
        <taxon>Lophotrochozoa</taxon>
        <taxon>Mollusca</taxon>
        <taxon>Bivalvia</taxon>
        <taxon>Autobranchia</taxon>
        <taxon>Heteroconchia</taxon>
        <taxon>Euheterodonta</taxon>
        <taxon>Imparidentia</taxon>
        <taxon>Neoheterodontei</taxon>
        <taxon>Myida</taxon>
        <taxon>Dreissenoidea</taxon>
        <taxon>Dreissenidae</taxon>
        <taxon>Dreissena</taxon>
    </lineage>
</organism>
<feature type="region of interest" description="Disordered" evidence="1">
    <location>
        <begin position="59"/>
        <end position="396"/>
    </location>
</feature>
<evidence type="ECO:0000256" key="2">
    <source>
        <dbReference type="SAM" id="Phobius"/>
    </source>
</evidence>
<sequence length="396" mass="43857">MSDTGGGSSVGLIAGAGIGGVAIVVGIIALVVYCYMKARKEQANTNMTKSMDVFSTGASNTQFDLPQRSRVNQFPDPAAARKSRQKGREQGRDQGHVNTAYSRHSSDTSSNSSDVEGRDLSPPRVRKPRGDSYASDTSNDESSSLEEEIPGGEVTFRMEKETDKRARGSYKKARQNNILDLSDTADGRRNKRREPESQHTSRRDTVARNPRSDSPLTIGTLKKHEEITGGGTDSHDNRKTNVNNRVKKRDTSPSTRTYESSETGVTQASSQTAGTEFTATTVSSGTRFQKNPSLRRNSPARSSSQRRYRKDHETDEKGRRKPRRTRSAERERSERQSQRSRSPGSGSERSERSGSSSRSGSTRSSRRSRSEQQRQLKEQAILPIFQDAKKKKGSFV</sequence>
<feature type="compositionally biased region" description="Polar residues" evidence="1">
    <location>
        <begin position="252"/>
        <end position="303"/>
    </location>
</feature>
<proteinExistence type="predicted"/>
<feature type="compositionally biased region" description="Basic and acidic residues" evidence="1">
    <location>
        <begin position="326"/>
        <end position="337"/>
    </location>
</feature>
<evidence type="ECO:0000256" key="1">
    <source>
        <dbReference type="SAM" id="MobiDB-lite"/>
    </source>
</evidence>
<keyword evidence="4" id="KW-1185">Reference proteome</keyword>
<feature type="compositionally biased region" description="Basic and acidic residues" evidence="1">
    <location>
        <begin position="86"/>
        <end position="95"/>
    </location>
</feature>
<reference evidence="3" key="2">
    <citation type="submission" date="2020-11" db="EMBL/GenBank/DDBJ databases">
        <authorList>
            <person name="McCartney M.A."/>
            <person name="Auch B."/>
            <person name="Kono T."/>
            <person name="Mallez S."/>
            <person name="Becker A."/>
            <person name="Gohl D.M."/>
            <person name="Silverstein K.A.T."/>
            <person name="Koren S."/>
            <person name="Bechman K.B."/>
            <person name="Herman A."/>
            <person name="Abrahante J.E."/>
            <person name="Garbe J."/>
        </authorList>
    </citation>
    <scope>NUCLEOTIDE SEQUENCE</scope>
    <source>
        <strain evidence="3">Duluth1</strain>
        <tissue evidence="3">Whole animal</tissue>
    </source>
</reference>
<dbReference type="Proteomes" id="UP000828390">
    <property type="component" value="Unassembled WGS sequence"/>
</dbReference>
<evidence type="ECO:0000313" key="3">
    <source>
        <dbReference type="EMBL" id="KAH3816887.1"/>
    </source>
</evidence>
<feature type="compositionally biased region" description="Basic and acidic residues" evidence="1">
    <location>
        <begin position="368"/>
        <end position="377"/>
    </location>
</feature>
<reference evidence="3" key="1">
    <citation type="journal article" date="2019" name="bioRxiv">
        <title>The Genome of the Zebra Mussel, Dreissena polymorpha: A Resource for Invasive Species Research.</title>
        <authorList>
            <person name="McCartney M.A."/>
            <person name="Auch B."/>
            <person name="Kono T."/>
            <person name="Mallez S."/>
            <person name="Zhang Y."/>
            <person name="Obille A."/>
            <person name="Becker A."/>
            <person name="Abrahante J.E."/>
            <person name="Garbe J."/>
            <person name="Badalamenti J.P."/>
            <person name="Herman A."/>
            <person name="Mangelson H."/>
            <person name="Liachko I."/>
            <person name="Sullivan S."/>
            <person name="Sone E.D."/>
            <person name="Koren S."/>
            <person name="Silverstein K.A.T."/>
            <person name="Beckman K.B."/>
            <person name="Gohl D.M."/>
        </authorList>
    </citation>
    <scope>NUCLEOTIDE SEQUENCE</scope>
    <source>
        <strain evidence="3">Duluth1</strain>
        <tissue evidence="3">Whole animal</tissue>
    </source>
</reference>
<feature type="compositionally biased region" description="Basic and acidic residues" evidence="1">
    <location>
        <begin position="156"/>
        <end position="166"/>
    </location>
</feature>
<dbReference type="EMBL" id="JAIWYP010000005">
    <property type="protein sequence ID" value="KAH3816887.1"/>
    <property type="molecule type" value="Genomic_DNA"/>
</dbReference>
<feature type="compositionally biased region" description="Basic and acidic residues" evidence="1">
    <location>
        <begin position="222"/>
        <end position="239"/>
    </location>
</feature>
<name>A0A9D4GN21_DREPO</name>
<dbReference type="OrthoDB" id="6138433at2759"/>
<protein>
    <submittedName>
        <fullName evidence="3">Uncharacterized protein</fullName>
    </submittedName>
</protein>
<keyword evidence="2" id="KW-0812">Transmembrane</keyword>
<gene>
    <name evidence="3" type="ORF">DPMN_118411</name>
</gene>
<dbReference type="AlphaFoldDB" id="A0A9D4GN21"/>
<feature type="transmembrane region" description="Helical" evidence="2">
    <location>
        <begin position="12"/>
        <end position="36"/>
    </location>
</feature>
<keyword evidence="2" id="KW-1133">Transmembrane helix</keyword>
<keyword evidence="2" id="KW-0472">Membrane</keyword>
<accession>A0A9D4GN21</accession>
<feature type="compositionally biased region" description="Low complexity" evidence="1">
    <location>
        <begin position="339"/>
        <end position="363"/>
    </location>
</feature>
<feature type="compositionally biased region" description="Polar residues" evidence="1">
    <location>
        <begin position="59"/>
        <end position="72"/>
    </location>
</feature>
<evidence type="ECO:0000313" key="4">
    <source>
        <dbReference type="Proteomes" id="UP000828390"/>
    </source>
</evidence>